<comment type="similarity">
    <text evidence="3">Belongs to the F-actin-capping protein beta subunit family.</text>
</comment>
<dbReference type="Pfam" id="PF11571">
    <property type="entry name" value="Med27"/>
    <property type="match status" value="1"/>
</dbReference>
<evidence type="ECO:0000256" key="10">
    <source>
        <dbReference type="ARBA" id="ARBA00023212"/>
    </source>
</evidence>
<keyword evidence="6" id="KW-0963">Cytoplasm</keyword>
<dbReference type="InterPro" id="IPR037282">
    <property type="entry name" value="CapZ_alpha/beta"/>
</dbReference>
<dbReference type="InterPro" id="IPR043175">
    <property type="entry name" value="CAPZB_N"/>
</dbReference>
<name>A0ABR4QG23_9CEST</name>
<evidence type="ECO:0000256" key="6">
    <source>
        <dbReference type="ARBA" id="ARBA00022490"/>
    </source>
</evidence>
<gene>
    <name evidence="12" type="ORF">TcWFU_002287</name>
</gene>
<reference evidence="12 13" key="1">
    <citation type="journal article" date="2022" name="Front. Cell. Infect. Microbiol.">
        <title>The Genomes of Two Strains of Taenia crassiceps the Animal Model for the Study of Human Cysticercosis.</title>
        <authorList>
            <person name="Bobes R.J."/>
            <person name="Estrada K."/>
            <person name="Rios-Valencia D.G."/>
            <person name="Calderon-Gallegos A."/>
            <person name="de la Torre P."/>
            <person name="Carrero J.C."/>
            <person name="Sanchez-Flores A."/>
            <person name="Laclette J.P."/>
        </authorList>
    </citation>
    <scope>NUCLEOTIDE SEQUENCE [LARGE SCALE GENOMIC DNA]</scope>
    <source>
        <strain evidence="12">WFUcys</strain>
    </source>
</reference>
<dbReference type="PRINTS" id="PR00192">
    <property type="entry name" value="FACTINCAPB"/>
</dbReference>
<dbReference type="PANTHER" id="PTHR10619">
    <property type="entry name" value="F-ACTIN-CAPPING PROTEIN SUBUNIT BETA"/>
    <property type="match status" value="1"/>
</dbReference>
<sequence length="622" mass="70103">MKGGAQDVELLLRIPPNKAIELFPLLNKHFPGLLGFDSPERLFPLTIEKDSNNRKYICCEINRFMGSTRSPWTGVFQPPVSDPPLLKEQHRHLEELLNTAFSYYVKSYYCSPDTVTSVYCLGRDVGVLVCALMKSPFVDAVYLIDIKKLVGSALYSLSAVYTIKLMADVFSNEGIDDICFSFYLRQNRSEELKVPANVNESHVRNIGVLIEEMDSDVFARVKTVYPMQTMRGAFSCIVVPWRYAHPQRLESHLRTCEHLSRWAAANIRDVRRIRLLLMSLLDRPAIDSIEADSQEEGRQLDASPELNDVELSIRKIKSALDSLDKSAIKSKKQMDSRSMLPYNLVLPLDQMDVQMDCGDSLRRVDWLVGRNEACRWLRRTNYRTEAIQLSLASCGRFMRNTTLVPLSSAMDLRNLAAPQMSFALIEPNSRNPILYVKVGDIMHCLITFGNLCMENIIVRGLDESHCAPGHTLRPRTANPGTFPRISQAMSDLLCSRAISGFSANLLPNADNMPEGLLPTASQLDFTTPSRHMTFVRVTEAARNALVHFATTTEPPTQLSALHQFCDWLQTYTRLFTEPCVSCEQLLGQDAALPVLRTFYTNPANARAQHEQCRVSASSGFAF</sequence>
<dbReference type="PANTHER" id="PTHR10619:SF0">
    <property type="entry name" value="F-ACTIN-CAPPING PROTEIN SUBUNIT BETA ISOFORMS 1 AND 2"/>
    <property type="match status" value="1"/>
</dbReference>
<comment type="caution">
    <text evidence="12">The sequence shown here is derived from an EMBL/GenBank/DDBJ whole genome shotgun (WGS) entry which is preliminary data.</text>
</comment>
<keyword evidence="13" id="KW-1185">Reference proteome</keyword>
<evidence type="ECO:0000256" key="4">
    <source>
        <dbReference type="ARBA" id="ARBA00008048"/>
    </source>
</evidence>
<evidence type="ECO:0000313" key="12">
    <source>
        <dbReference type="EMBL" id="KAL5108589.1"/>
    </source>
</evidence>
<evidence type="ECO:0000256" key="2">
    <source>
        <dbReference type="ARBA" id="ARBA00004245"/>
    </source>
</evidence>
<evidence type="ECO:0000256" key="11">
    <source>
        <dbReference type="ARBA" id="ARBA00023242"/>
    </source>
</evidence>
<comment type="similarity">
    <text evidence="4">Belongs to the Mediator complex subunit 27 family.</text>
</comment>
<keyword evidence="11" id="KW-0539">Nucleus</keyword>
<keyword evidence="9" id="KW-0009">Actin-binding</keyword>
<protein>
    <submittedName>
        <fullName evidence="12">F-actin-capping protein subunit beta</fullName>
    </submittedName>
</protein>
<dbReference type="Gene3D" id="3.90.1150.210">
    <property type="entry name" value="F-actin capping protein, beta subunit"/>
    <property type="match status" value="1"/>
</dbReference>
<evidence type="ECO:0000256" key="1">
    <source>
        <dbReference type="ARBA" id="ARBA00004123"/>
    </source>
</evidence>
<comment type="subcellular location">
    <subcellularLocation>
        <location evidence="2">Cytoplasm</location>
        <location evidence="2">Cytoskeleton</location>
    </subcellularLocation>
    <subcellularLocation>
        <location evidence="1">Nucleus</location>
    </subcellularLocation>
</comment>
<keyword evidence="7" id="KW-0805">Transcription regulation</keyword>
<evidence type="ECO:0000256" key="7">
    <source>
        <dbReference type="ARBA" id="ARBA00023015"/>
    </source>
</evidence>
<organism evidence="12 13">
    <name type="scientific">Taenia crassiceps</name>
    <dbReference type="NCBI Taxonomy" id="6207"/>
    <lineage>
        <taxon>Eukaryota</taxon>
        <taxon>Metazoa</taxon>
        <taxon>Spiralia</taxon>
        <taxon>Lophotrochozoa</taxon>
        <taxon>Platyhelminthes</taxon>
        <taxon>Cestoda</taxon>
        <taxon>Eucestoda</taxon>
        <taxon>Cyclophyllidea</taxon>
        <taxon>Taeniidae</taxon>
        <taxon>Taenia</taxon>
    </lineage>
</organism>
<evidence type="ECO:0000256" key="8">
    <source>
        <dbReference type="ARBA" id="ARBA00023163"/>
    </source>
</evidence>
<evidence type="ECO:0000313" key="13">
    <source>
        <dbReference type="Proteomes" id="UP001651158"/>
    </source>
</evidence>
<accession>A0ABR4QG23</accession>
<dbReference type="Pfam" id="PF01115">
    <property type="entry name" value="F_actin_cap_B"/>
    <property type="match status" value="1"/>
</dbReference>
<dbReference type="InterPro" id="IPR001698">
    <property type="entry name" value="CAPZB"/>
</dbReference>
<keyword evidence="8" id="KW-0804">Transcription</keyword>
<keyword evidence="10" id="KW-0206">Cytoskeleton</keyword>
<evidence type="ECO:0000256" key="9">
    <source>
        <dbReference type="ARBA" id="ARBA00023203"/>
    </source>
</evidence>
<evidence type="ECO:0000256" key="3">
    <source>
        <dbReference type="ARBA" id="ARBA00006039"/>
    </source>
</evidence>
<dbReference type="EMBL" id="JAKROA010000003">
    <property type="protein sequence ID" value="KAL5108589.1"/>
    <property type="molecule type" value="Genomic_DNA"/>
</dbReference>
<dbReference type="SUPFAM" id="SSF90096">
    <property type="entry name" value="Subunits of heterodimeric actin filament capping protein Capz"/>
    <property type="match status" value="1"/>
</dbReference>
<proteinExistence type="inferred from homology"/>
<evidence type="ECO:0000256" key="5">
    <source>
        <dbReference type="ARBA" id="ARBA00022467"/>
    </source>
</evidence>
<dbReference type="Proteomes" id="UP001651158">
    <property type="component" value="Unassembled WGS sequence"/>
</dbReference>
<keyword evidence="5" id="KW-0117">Actin capping</keyword>
<dbReference type="Gene3D" id="1.20.58.570">
    <property type="match status" value="1"/>
</dbReference>
<dbReference type="InterPro" id="IPR021627">
    <property type="entry name" value="Mediator_Med27"/>
</dbReference>
<dbReference type="InterPro" id="IPR042276">
    <property type="entry name" value="CapZ_alpha/beta_2"/>
</dbReference>